<dbReference type="EMBL" id="JAGFBR010000019">
    <property type="protein sequence ID" value="KAH0448988.1"/>
    <property type="molecule type" value="Genomic_DNA"/>
</dbReference>
<name>A0AAV7G025_DENCH</name>
<organism evidence="5 6">
    <name type="scientific">Dendrobium chrysotoxum</name>
    <name type="common">Orchid</name>
    <dbReference type="NCBI Taxonomy" id="161865"/>
    <lineage>
        <taxon>Eukaryota</taxon>
        <taxon>Viridiplantae</taxon>
        <taxon>Streptophyta</taxon>
        <taxon>Embryophyta</taxon>
        <taxon>Tracheophyta</taxon>
        <taxon>Spermatophyta</taxon>
        <taxon>Magnoliopsida</taxon>
        <taxon>Liliopsida</taxon>
        <taxon>Asparagales</taxon>
        <taxon>Orchidaceae</taxon>
        <taxon>Epidendroideae</taxon>
        <taxon>Malaxideae</taxon>
        <taxon>Dendrobiinae</taxon>
        <taxon>Dendrobium</taxon>
    </lineage>
</organism>
<reference evidence="5 6" key="1">
    <citation type="journal article" date="2021" name="Hortic Res">
        <title>Chromosome-scale assembly of the Dendrobium chrysotoxum genome enhances the understanding of orchid evolution.</title>
        <authorList>
            <person name="Zhang Y."/>
            <person name="Zhang G.Q."/>
            <person name="Zhang D."/>
            <person name="Liu X.D."/>
            <person name="Xu X.Y."/>
            <person name="Sun W.H."/>
            <person name="Yu X."/>
            <person name="Zhu X."/>
            <person name="Wang Z.W."/>
            <person name="Zhao X."/>
            <person name="Zhong W.Y."/>
            <person name="Chen H."/>
            <person name="Yin W.L."/>
            <person name="Huang T."/>
            <person name="Niu S.C."/>
            <person name="Liu Z.J."/>
        </authorList>
    </citation>
    <scope>NUCLEOTIDE SEQUENCE [LARGE SCALE GENOMIC DNA]</scope>
    <source>
        <strain evidence="5">Lindl</strain>
    </source>
</reference>
<evidence type="ECO:0000256" key="1">
    <source>
        <dbReference type="ARBA" id="ARBA00004474"/>
    </source>
</evidence>
<evidence type="ECO:0000313" key="6">
    <source>
        <dbReference type="Proteomes" id="UP000775213"/>
    </source>
</evidence>
<dbReference type="AlphaFoldDB" id="A0AAV7G025"/>
<dbReference type="Pfam" id="PF04755">
    <property type="entry name" value="PAP_fibrillin"/>
    <property type="match status" value="1"/>
</dbReference>
<comment type="caution">
    <text evidence="5">The sequence shown here is derived from an EMBL/GenBank/DDBJ whole genome shotgun (WGS) entry which is preliminary data.</text>
</comment>
<protein>
    <recommendedName>
        <fullName evidence="4">Plastid lipid-associated protein/fibrillin conserved domain-containing protein</fullName>
    </recommendedName>
</protein>
<evidence type="ECO:0000259" key="4">
    <source>
        <dbReference type="Pfam" id="PF04755"/>
    </source>
</evidence>
<dbReference type="GO" id="GO:0009536">
    <property type="term" value="C:plastid"/>
    <property type="evidence" value="ECO:0007669"/>
    <property type="project" value="UniProtKB-SubCell"/>
</dbReference>
<dbReference type="Proteomes" id="UP000775213">
    <property type="component" value="Unassembled WGS sequence"/>
</dbReference>
<dbReference type="InterPro" id="IPR039633">
    <property type="entry name" value="PAP"/>
</dbReference>
<gene>
    <name evidence="5" type="ORF">IEQ34_022788</name>
</gene>
<sequence>MAPAPISLAASFPQNPKIHQIPISRRLPPTVGTASPFRSVSSVDSLRAKTDLLRLISDQERGLRTQTNPSKRKEIIGAIEELALHGDGTITTDSSLSCTWRMLWTTEKEQLFIIKNARLFGTETGDVLQVIDVEKGLLNNVITFPPSGVFFVRSEFEAEPPQRETVRVLFLIVICLAFFFFEPDLLVRLLEEANGRFLCHLSVEDGPCSIAFRSMEPKQQQQTRRIFFNNLLVAKLGFESVYMDEEIRVAKDIRGDYLVVDRAPYSWKE</sequence>
<keyword evidence="3" id="KW-0809">Transit peptide</keyword>
<dbReference type="InterPro" id="IPR006843">
    <property type="entry name" value="PAP/fibrillin_dom"/>
</dbReference>
<comment type="subcellular location">
    <subcellularLocation>
        <location evidence="1">Plastid</location>
    </subcellularLocation>
</comment>
<evidence type="ECO:0000313" key="5">
    <source>
        <dbReference type="EMBL" id="KAH0448988.1"/>
    </source>
</evidence>
<feature type="domain" description="Plastid lipid-associated protein/fibrillin conserved" evidence="4">
    <location>
        <begin position="47"/>
        <end position="260"/>
    </location>
</feature>
<keyword evidence="2" id="KW-0934">Plastid</keyword>
<evidence type="ECO:0000256" key="2">
    <source>
        <dbReference type="ARBA" id="ARBA00022640"/>
    </source>
</evidence>
<keyword evidence="6" id="KW-1185">Reference proteome</keyword>
<proteinExistence type="predicted"/>
<evidence type="ECO:0000256" key="3">
    <source>
        <dbReference type="ARBA" id="ARBA00022946"/>
    </source>
</evidence>
<dbReference type="PANTHER" id="PTHR31906">
    <property type="entry name" value="PLASTID-LIPID-ASSOCIATED PROTEIN 4, CHLOROPLASTIC-RELATED"/>
    <property type="match status" value="1"/>
</dbReference>
<accession>A0AAV7G025</accession>